<organism evidence="2 3">
    <name type="scientific">Candidatus Wildermuthbacteria bacterium RIFCSPHIGHO2_02_FULL_47_17</name>
    <dbReference type="NCBI Taxonomy" id="1802452"/>
    <lineage>
        <taxon>Bacteria</taxon>
        <taxon>Candidatus Wildermuthiibacteriota</taxon>
    </lineage>
</organism>
<reference evidence="2 3" key="1">
    <citation type="journal article" date="2016" name="Nat. Commun.">
        <title>Thousands of microbial genomes shed light on interconnected biogeochemical processes in an aquifer system.</title>
        <authorList>
            <person name="Anantharaman K."/>
            <person name="Brown C.T."/>
            <person name="Hug L.A."/>
            <person name="Sharon I."/>
            <person name="Castelle C.J."/>
            <person name="Probst A.J."/>
            <person name="Thomas B.C."/>
            <person name="Singh A."/>
            <person name="Wilkins M.J."/>
            <person name="Karaoz U."/>
            <person name="Brodie E.L."/>
            <person name="Williams K.H."/>
            <person name="Hubbard S.S."/>
            <person name="Banfield J.F."/>
        </authorList>
    </citation>
    <scope>NUCLEOTIDE SEQUENCE [LARGE SCALE GENOMIC DNA]</scope>
</reference>
<accession>A0A1G2R753</accession>
<gene>
    <name evidence="2" type="ORF">A3D59_00880</name>
</gene>
<keyword evidence="1" id="KW-0472">Membrane</keyword>
<keyword evidence="1" id="KW-0812">Transmembrane</keyword>
<name>A0A1G2R753_9BACT</name>
<dbReference type="EMBL" id="MHTX01000022">
    <property type="protein sequence ID" value="OHA68102.1"/>
    <property type="molecule type" value="Genomic_DNA"/>
</dbReference>
<feature type="transmembrane region" description="Helical" evidence="1">
    <location>
        <begin position="67"/>
        <end position="89"/>
    </location>
</feature>
<evidence type="ECO:0000313" key="3">
    <source>
        <dbReference type="Proteomes" id="UP000179258"/>
    </source>
</evidence>
<dbReference type="AlphaFoldDB" id="A0A1G2R753"/>
<evidence type="ECO:0000313" key="2">
    <source>
        <dbReference type="EMBL" id="OHA68102.1"/>
    </source>
</evidence>
<protein>
    <submittedName>
        <fullName evidence="2">Uncharacterized protein</fullName>
    </submittedName>
</protein>
<keyword evidence="1" id="KW-1133">Transmembrane helix</keyword>
<evidence type="ECO:0000256" key="1">
    <source>
        <dbReference type="SAM" id="Phobius"/>
    </source>
</evidence>
<comment type="caution">
    <text evidence="2">The sequence shown here is derived from an EMBL/GenBank/DDBJ whole genome shotgun (WGS) entry which is preliminary data.</text>
</comment>
<dbReference type="Proteomes" id="UP000179258">
    <property type="component" value="Unassembled WGS sequence"/>
</dbReference>
<sequence length="99" mass="11690">MAVRIHPHVIQRERERFGPAKRSAIIRRILTGISRGTRLTYEEARKIGLKVYPGPKVWFVRYKKRCYVVAGSLVVTVLSFGNIIALGWPRRIFWRRERK</sequence>
<proteinExistence type="predicted"/>